<dbReference type="EMBL" id="JACGCM010001193">
    <property type="protein sequence ID" value="KAF6159542.1"/>
    <property type="molecule type" value="Genomic_DNA"/>
</dbReference>
<dbReference type="Proteomes" id="UP000541444">
    <property type="component" value="Unassembled WGS sequence"/>
</dbReference>
<dbReference type="AlphaFoldDB" id="A0A7J7MXP0"/>
<evidence type="ECO:0000313" key="1">
    <source>
        <dbReference type="EMBL" id="KAF6159542.1"/>
    </source>
</evidence>
<keyword evidence="2" id="KW-1185">Reference proteome</keyword>
<gene>
    <name evidence="1" type="ORF">GIB67_032313</name>
</gene>
<reference evidence="1 2" key="1">
    <citation type="journal article" date="2020" name="IScience">
        <title>Genome Sequencing of the Endangered Kingdonia uniflora (Circaeasteraceae, Ranunculales) Reveals Potential Mechanisms of Evolutionary Specialization.</title>
        <authorList>
            <person name="Sun Y."/>
            <person name="Deng T."/>
            <person name="Zhang A."/>
            <person name="Moore M.J."/>
            <person name="Landis J.B."/>
            <person name="Lin N."/>
            <person name="Zhang H."/>
            <person name="Zhang X."/>
            <person name="Huang J."/>
            <person name="Zhang X."/>
            <person name="Sun H."/>
            <person name="Wang H."/>
        </authorList>
    </citation>
    <scope>NUCLEOTIDE SEQUENCE [LARGE SCALE GENOMIC DNA]</scope>
    <source>
        <strain evidence="1">TB1705</strain>
        <tissue evidence="1">Leaf</tissue>
    </source>
</reference>
<accession>A0A7J7MXP0</accession>
<evidence type="ECO:0000313" key="2">
    <source>
        <dbReference type="Proteomes" id="UP000541444"/>
    </source>
</evidence>
<proteinExistence type="predicted"/>
<name>A0A7J7MXP0_9MAGN</name>
<organism evidence="1 2">
    <name type="scientific">Kingdonia uniflora</name>
    <dbReference type="NCBI Taxonomy" id="39325"/>
    <lineage>
        <taxon>Eukaryota</taxon>
        <taxon>Viridiplantae</taxon>
        <taxon>Streptophyta</taxon>
        <taxon>Embryophyta</taxon>
        <taxon>Tracheophyta</taxon>
        <taxon>Spermatophyta</taxon>
        <taxon>Magnoliopsida</taxon>
        <taxon>Ranunculales</taxon>
        <taxon>Circaeasteraceae</taxon>
        <taxon>Kingdonia</taxon>
    </lineage>
</organism>
<sequence>MLLGHATKLIMPTFENHLILLLGFNNKTLPSTISRITTLSKSSPKATERRMSMGSAPTMTSCVTILQGQPTNLHSLLIYNLKFS</sequence>
<comment type="caution">
    <text evidence="1">The sequence shown here is derived from an EMBL/GenBank/DDBJ whole genome shotgun (WGS) entry which is preliminary data.</text>
</comment>
<protein>
    <submittedName>
        <fullName evidence="1">Uncharacterized protein</fullName>
    </submittedName>
</protein>